<evidence type="ECO:0000256" key="2">
    <source>
        <dbReference type="ARBA" id="ARBA00011245"/>
    </source>
</evidence>
<comment type="subunit">
    <text evidence="2">Monomer.</text>
</comment>
<reference evidence="5 7" key="2">
    <citation type="submission" date="2023-11" db="EMBL/GenBank/DDBJ databases">
        <title>MicrobeMod: A computational toolkit for identifying prokaryotic methylation and restriction-modification with nanopore sequencing.</title>
        <authorList>
            <person name="Crits-Christoph A."/>
            <person name="Kang S.C."/>
            <person name="Lee H."/>
            <person name="Ostrov N."/>
        </authorList>
    </citation>
    <scope>NUCLEOTIDE SEQUENCE [LARGE SCALE GENOMIC DNA]</scope>
    <source>
        <strain evidence="5 7">ATCC 23090</strain>
    </source>
</reference>
<dbReference type="Pfam" id="PF01263">
    <property type="entry name" value="Aldose_epim"/>
    <property type="match status" value="1"/>
</dbReference>
<organism evidence="4 6">
    <name type="scientific">Chitinophaga sancti</name>
    <dbReference type="NCBI Taxonomy" id="1004"/>
    <lineage>
        <taxon>Bacteria</taxon>
        <taxon>Pseudomonadati</taxon>
        <taxon>Bacteroidota</taxon>
        <taxon>Chitinophagia</taxon>
        <taxon>Chitinophagales</taxon>
        <taxon>Chitinophagaceae</taxon>
        <taxon>Chitinophaga</taxon>
    </lineage>
</organism>
<proteinExistence type="predicted"/>
<dbReference type="GO" id="GO:0004034">
    <property type="term" value="F:aldose 1-epimerase activity"/>
    <property type="evidence" value="ECO:0007669"/>
    <property type="project" value="TreeGrafter"/>
</dbReference>
<dbReference type="EMBL" id="CP140154">
    <property type="protein sequence ID" value="WQG92814.1"/>
    <property type="molecule type" value="Genomic_DNA"/>
</dbReference>
<dbReference type="CDD" id="cd01081">
    <property type="entry name" value="Aldose_epim"/>
    <property type="match status" value="1"/>
</dbReference>
<keyword evidence="3" id="KW-0106">Calcium</keyword>
<evidence type="ECO:0000256" key="1">
    <source>
        <dbReference type="ARBA" id="ARBA00001913"/>
    </source>
</evidence>
<dbReference type="GO" id="GO:0033499">
    <property type="term" value="P:galactose catabolic process via UDP-galactose, Leloir pathway"/>
    <property type="evidence" value="ECO:0007669"/>
    <property type="project" value="TreeGrafter"/>
</dbReference>
<dbReference type="GO" id="GO:0006006">
    <property type="term" value="P:glucose metabolic process"/>
    <property type="evidence" value="ECO:0007669"/>
    <property type="project" value="TreeGrafter"/>
</dbReference>
<dbReference type="EMBL" id="FPIZ01000006">
    <property type="protein sequence ID" value="SFW51150.1"/>
    <property type="molecule type" value="Genomic_DNA"/>
</dbReference>
<evidence type="ECO:0000256" key="3">
    <source>
        <dbReference type="ARBA" id="ARBA00022837"/>
    </source>
</evidence>
<reference evidence="4 6" key="1">
    <citation type="submission" date="2016-11" db="EMBL/GenBank/DDBJ databases">
        <authorList>
            <person name="Jaros S."/>
            <person name="Januszkiewicz K."/>
            <person name="Wedrychowicz H."/>
        </authorList>
    </citation>
    <scope>NUCLEOTIDE SEQUENCE [LARGE SCALE GENOMIC DNA]</scope>
    <source>
        <strain evidence="4 6">DSM 784</strain>
    </source>
</reference>
<dbReference type="Proteomes" id="UP000183788">
    <property type="component" value="Unassembled WGS sequence"/>
</dbReference>
<dbReference type="PANTHER" id="PTHR10091:SF0">
    <property type="entry name" value="GALACTOSE MUTAROTASE"/>
    <property type="match status" value="1"/>
</dbReference>
<dbReference type="SUPFAM" id="SSF74650">
    <property type="entry name" value="Galactose mutarotase-like"/>
    <property type="match status" value="1"/>
</dbReference>
<dbReference type="Proteomes" id="UP001326715">
    <property type="component" value="Chromosome"/>
</dbReference>
<evidence type="ECO:0000313" key="5">
    <source>
        <dbReference type="EMBL" id="WQG92814.1"/>
    </source>
</evidence>
<sequence length="317" mass="35362">MFSIQSIHQAGFDIIVLIDGDSGTRAEIIPAHSALLHAFKIPYGEGFLNIIDSYESLEDYQVNLPEYYKSAKLSPFACRIPAGTYRWEEQEYTIGKTLSKSGSAIHGLLYDVPFEIVGQEANEKGAVLTLRHTYTGNDAGYPFPYDCEVKYHLEPGQQLRISTFILNNAEVAIPVMDGWHPYFSTGTPVDELELQFASEQIVEFNAQLIPTGNVLPYDRFLEARSLAGIPLDNSFLLDFSRHSALATLRDPQKRVLIHFFPEPCYPILQVYIPAHRNSIAIEHLTGAPNAFNNGMGLVTLEPGEERVFSTAITAVAY</sequence>
<gene>
    <name evidence="4" type="ORF">SAMN05661012_02241</name>
    <name evidence="5" type="ORF">SR876_14945</name>
</gene>
<dbReference type="InterPro" id="IPR011013">
    <property type="entry name" value="Gal_mutarotase_sf_dom"/>
</dbReference>
<keyword evidence="7" id="KW-1185">Reference proteome</keyword>
<dbReference type="OrthoDB" id="9808779at2"/>
<dbReference type="InterPro" id="IPR014718">
    <property type="entry name" value="GH-type_carb-bd"/>
</dbReference>
<dbReference type="GO" id="GO:0030246">
    <property type="term" value="F:carbohydrate binding"/>
    <property type="evidence" value="ECO:0007669"/>
    <property type="project" value="InterPro"/>
</dbReference>
<evidence type="ECO:0000313" key="7">
    <source>
        <dbReference type="Proteomes" id="UP001326715"/>
    </source>
</evidence>
<dbReference type="AlphaFoldDB" id="A0A1K1PWD4"/>
<name>A0A1K1PWD4_9BACT</name>
<dbReference type="Gene3D" id="2.70.98.10">
    <property type="match status" value="1"/>
</dbReference>
<dbReference type="InterPro" id="IPR008183">
    <property type="entry name" value="Aldose_1/G6P_1-epimerase"/>
</dbReference>
<protein>
    <submittedName>
        <fullName evidence="4">Aldose 1-epimerase</fullName>
    </submittedName>
</protein>
<comment type="cofactor">
    <cofactor evidence="1">
        <name>Ca(2+)</name>
        <dbReference type="ChEBI" id="CHEBI:29108"/>
    </cofactor>
</comment>
<evidence type="ECO:0000313" key="6">
    <source>
        <dbReference type="Proteomes" id="UP000183788"/>
    </source>
</evidence>
<accession>A0A1K1PWD4</accession>
<dbReference type="PANTHER" id="PTHR10091">
    <property type="entry name" value="ALDOSE-1-EPIMERASE"/>
    <property type="match status" value="1"/>
</dbReference>
<evidence type="ECO:0000313" key="4">
    <source>
        <dbReference type="EMBL" id="SFW51150.1"/>
    </source>
</evidence>
<dbReference type="RefSeq" id="WP_072359920.1">
    <property type="nucleotide sequence ID" value="NZ_CP139972.1"/>
</dbReference>
<dbReference type="STRING" id="1004.SAMN05661012_02241"/>